<feature type="domain" description="N-acetylmuramoyl-L-alanine amidase" evidence="2">
    <location>
        <begin position="28"/>
        <end position="183"/>
    </location>
</feature>
<gene>
    <name evidence="3" type="ORF">R1Y80_00665</name>
</gene>
<dbReference type="SMART" id="SM00644">
    <property type="entry name" value="Ami_2"/>
    <property type="match status" value="1"/>
</dbReference>
<dbReference type="SUPFAM" id="SSF55846">
    <property type="entry name" value="N-acetylmuramoyl-L-alanine amidase-like"/>
    <property type="match status" value="1"/>
</dbReference>
<dbReference type="AlphaFoldDB" id="A0AAU8KBC2"/>
<feature type="region of interest" description="Disordered" evidence="1">
    <location>
        <begin position="198"/>
        <end position="231"/>
    </location>
</feature>
<evidence type="ECO:0000256" key="1">
    <source>
        <dbReference type="SAM" id="MobiDB-lite"/>
    </source>
</evidence>
<proteinExistence type="predicted"/>
<dbReference type="Pfam" id="PF01510">
    <property type="entry name" value="Amidase_2"/>
    <property type="match status" value="1"/>
</dbReference>
<dbReference type="InterPro" id="IPR036505">
    <property type="entry name" value="Amidase/PGRP_sf"/>
</dbReference>
<accession>A0AAU8KBC2</accession>
<dbReference type="GO" id="GO:0008745">
    <property type="term" value="F:N-acetylmuramoyl-L-alanine amidase activity"/>
    <property type="evidence" value="ECO:0007669"/>
    <property type="project" value="InterPro"/>
</dbReference>
<dbReference type="RefSeq" id="WP_354596061.1">
    <property type="nucleotide sequence ID" value="NZ_CP136798.1"/>
</dbReference>
<dbReference type="EMBL" id="CP136798">
    <property type="protein sequence ID" value="XCN12232.1"/>
    <property type="molecule type" value="Genomic_DNA"/>
</dbReference>
<protein>
    <submittedName>
        <fullName evidence="3">N-acetylmuramoyl-L-alanine amidase</fullName>
    </submittedName>
</protein>
<dbReference type="GO" id="GO:0009253">
    <property type="term" value="P:peptidoglycan catabolic process"/>
    <property type="evidence" value="ECO:0007669"/>
    <property type="project" value="InterPro"/>
</dbReference>
<evidence type="ECO:0000259" key="2">
    <source>
        <dbReference type="SMART" id="SM00644"/>
    </source>
</evidence>
<reference evidence="3" key="1">
    <citation type="submission" date="2023-10" db="EMBL/GenBank/DDBJ databases">
        <title>Complete genome sequence of Streptomyces sp. JL1001.</title>
        <authorList>
            <person name="Jiang L."/>
        </authorList>
    </citation>
    <scope>NUCLEOTIDE SEQUENCE</scope>
    <source>
        <strain evidence="3">JL1001</strain>
    </source>
</reference>
<sequence length="322" mass="35176">MARPMTPDQWLKALRAEGVTDIVEMPGWRTNNRNHKGPFSDVHATMIHHTAGEGTGLPSYCFNGNAALPGPICHDFLARSGRLYLVGNGRANHAGTVARNAYDAVRNERSHHPAPDAAEPVDGNAVSYGLECENNGQPSRTWPAKQYDVAVRVQAARCRFHGWSADSVWAHKEATRRKPVDPRLPMDQFRRDVAERLAHPASWDPNDKPSKPTTPSNPTTPPKETDVPLSNDDVKKIWTTDGVLKAPSTAAKGNTHWTADSYVRDIHARLRAVQGTLDATNATIRAMAEALAARDAAVDVDALVARIETAIKGISVRLETES</sequence>
<dbReference type="Gene3D" id="3.40.80.10">
    <property type="entry name" value="Peptidoglycan recognition protein-like"/>
    <property type="match status" value="1"/>
</dbReference>
<organism evidence="3">
    <name type="scientific">Streptomyces sp. JL1001</name>
    <dbReference type="NCBI Taxonomy" id="3078227"/>
    <lineage>
        <taxon>Bacteria</taxon>
        <taxon>Bacillati</taxon>
        <taxon>Actinomycetota</taxon>
        <taxon>Actinomycetes</taxon>
        <taxon>Kitasatosporales</taxon>
        <taxon>Streptomycetaceae</taxon>
        <taxon>Streptomyces</taxon>
    </lineage>
</organism>
<name>A0AAU8KBC2_9ACTN</name>
<evidence type="ECO:0000313" key="3">
    <source>
        <dbReference type="EMBL" id="XCN12232.1"/>
    </source>
</evidence>
<dbReference type="InterPro" id="IPR002502">
    <property type="entry name" value="Amidase_domain"/>
</dbReference>